<accession>A0ABS4J778</accession>
<evidence type="ECO:0000313" key="2">
    <source>
        <dbReference type="Proteomes" id="UP001519287"/>
    </source>
</evidence>
<gene>
    <name evidence="1" type="ORF">J2Z66_007315</name>
</gene>
<dbReference type="Proteomes" id="UP001519287">
    <property type="component" value="Unassembled WGS sequence"/>
</dbReference>
<name>A0ABS4J778_9BACL</name>
<evidence type="ECO:0000313" key="1">
    <source>
        <dbReference type="EMBL" id="MBP1995673.1"/>
    </source>
</evidence>
<proteinExistence type="predicted"/>
<dbReference type="RefSeq" id="WP_245376088.1">
    <property type="nucleotide sequence ID" value="NZ_JAGGLB010000037.1"/>
</dbReference>
<sequence length="90" mass="10141">MKAMNIQWFIAQEKDRTLINVENGTIGKEQATGSLSTLYQIAAEIDDKECMKDISSTIALLRHMKSDPRAGGFEMKRTPIEQLGLVNRRS</sequence>
<reference evidence="1 2" key="1">
    <citation type="submission" date="2021-03" db="EMBL/GenBank/DDBJ databases">
        <title>Genomic Encyclopedia of Type Strains, Phase IV (KMG-IV): sequencing the most valuable type-strain genomes for metagenomic binning, comparative biology and taxonomic classification.</title>
        <authorList>
            <person name="Goeker M."/>
        </authorList>
    </citation>
    <scope>NUCLEOTIDE SEQUENCE [LARGE SCALE GENOMIC DNA]</scope>
    <source>
        <strain evidence="1 2">DSM 26048</strain>
    </source>
</reference>
<comment type="caution">
    <text evidence="1">The sequence shown here is derived from an EMBL/GenBank/DDBJ whole genome shotgun (WGS) entry which is preliminary data.</text>
</comment>
<protein>
    <submittedName>
        <fullName evidence="1">Uncharacterized protein</fullName>
    </submittedName>
</protein>
<keyword evidence="2" id="KW-1185">Reference proteome</keyword>
<dbReference type="EMBL" id="JAGGLB010000037">
    <property type="protein sequence ID" value="MBP1995673.1"/>
    <property type="molecule type" value="Genomic_DNA"/>
</dbReference>
<organism evidence="1 2">
    <name type="scientific">Paenibacillus eucommiae</name>
    <dbReference type="NCBI Taxonomy" id="1355755"/>
    <lineage>
        <taxon>Bacteria</taxon>
        <taxon>Bacillati</taxon>
        <taxon>Bacillota</taxon>
        <taxon>Bacilli</taxon>
        <taxon>Bacillales</taxon>
        <taxon>Paenibacillaceae</taxon>
        <taxon>Paenibacillus</taxon>
    </lineage>
</organism>